<feature type="compositionally biased region" description="Basic residues" evidence="1">
    <location>
        <begin position="8"/>
        <end position="22"/>
    </location>
</feature>
<dbReference type="EMBL" id="AZDJ01000013">
    <property type="protein sequence ID" value="KRK73363.1"/>
    <property type="molecule type" value="Genomic_DNA"/>
</dbReference>
<evidence type="ECO:0000256" key="1">
    <source>
        <dbReference type="SAM" id="MobiDB-lite"/>
    </source>
</evidence>
<dbReference type="Proteomes" id="UP000051804">
    <property type="component" value="Unassembled WGS sequence"/>
</dbReference>
<name>A0A0R1JVU2_9LACO</name>
<evidence type="ECO:0000313" key="2">
    <source>
        <dbReference type="EMBL" id="KRK73363.1"/>
    </source>
</evidence>
<accession>A0A0R1JVU2</accession>
<comment type="caution">
    <text evidence="2">The sequence shown here is derived from an EMBL/GenBank/DDBJ whole genome shotgun (WGS) entry which is preliminary data.</text>
</comment>
<feature type="region of interest" description="Disordered" evidence="1">
    <location>
        <begin position="1"/>
        <end position="56"/>
    </location>
</feature>
<reference evidence="2 3" key="1">
    <citation type="journal article" date="2015" name="Genome Announc.">
        <title>Expanding the biotechnology potential of lactobacilli through comparative genomics of 213 strains and associated genera.</title>
        <authorList>
            <person name="Sun Z."/>
            <person name="Harris H.M."/>
            <person name="McCann A."/>
            <person name="Guo C."/>
            <person name="Argimon S."/>
            <person name="Zhang W."/>
            <person name="Yang X."/>
            <person name="Jeffery I.B."/>
            <person name="Cooney J.C."/>
            <person name="Kagawa T.F."/>
            <person name="Liu W."/>
            <person name="Song Y."/>
            <person name="Salvetti E."/>
            <person name="Wrobel A."/>
            <person name="Rasinkangas P."/>
            <person name="Parkhill J."/>
            <person name="Rea M.C."/>
            <person name="O'Sullivan O."/>
            <person name="Ritari J."/>
            <person name="Douillard F.P."/>
            <person name="Paul Ross R."/>
            <person name="Yang R."/>
            <person name="Briner A.E."/>
            <person name="Felis G.E."/>
            <person name="de Vos W.M."/>
            <person name="Barrangou R."/>
            <person name="Klaenhammer T.R."/>
            <person name="Caufield P.W."/>
            <person name="Cui Y."/>
            <person name="Zhang H."/>
            <person name="O'Toole P.W."/>
        </authorList>
    </citation>
    <scope>NUCLEOTIDE SEQUENCE [LARGE SCALE GENOMIC DNA]</scope>
    <source>
        <strain evidence="2 3">JCM 17158</strain>
    </source>
</reference>
<dbReference type="PATRIC" id="fig|1291734.4.peg.1252"/>
<sequence length="56" mass="6244">MVGPLTKLGRKLRKAPAKHSHRVLGIWVGKSRRKEMNRQAANNRNQPSGVLLSRSG</sequence>
<dbReference type="STRING" id="1291734.FD02_GL001221"/>
<feature type="compositionally biased region" description="Polar residues" evidence="1">
    <location>
        <begin position="39"/>
        <end position="56"/>
    </location>
</feature>
<dbReference type="RefSeq" id="WP_156408228.1">
    <property type="nucleotide sequence ID" value="NZ_AZDJ01000013.1"/>
</dbReference>
<gene>
    <name evidence="2" type="ORF">FD02_GL001221</name>
</gene>
<dbReference type="AlphaFoldDB" id="A0A0R1JVU2"/>
<evidence type="ECO:0000313" key="3">
    <source>
        <dbReference type="Proteomes" id="UP000051804"/>
    </source>
</evidence>
<proteinExistence type="predicted"/>
<keyword evidence="3" id="KW-1185">Reference proteome</keyword>
<protein>
    <submittedName>
        <fullName evidence="2">Uncharacterized protein</fullName>
    </submittedName>
</protein>
<organism evidence="2 3">
    <name type="scientific">Lacticaseibacillus nasuensis JCM 17158</name>
    <dbReference type="NCBI Taxonomy" id="1291734"/>
    <lineage>
        <taxon>Bacteria</taxon>
        <taxon>Bacillati</taxon>
        <taxon>Bacillota</taxon>
        <taxon>Bacilli</taxon>
        <taxon>Lactobacillales</taxon>
        <taxon>Lactobacillaceae</taxon>
        <taxon>Lacticaseibacillus</taxon>
    </lineage>
</organism>